<dbReference type="KEGG" id="fpl:Ferp_2188"/>
<dbReference type="SMART" id="SM00950">
    <property type="entry name" value="Piwi"/>
    <property type="match status" value="1"/>
</dbReference>
<dbReference type="Gene3D" id="3.40.50.2300">
    <property type="match status" value="1"/>
</dbReference>
<dbReference type="SMR" id="D3S0S6"/>
<dbReference type="OrthoDB" id="65217at2157"/>
<dbReference type="InterPro" id="IPR003165">
    <property type="entry name" value="Piwi"/>
</dbReference>
<feature type="domain" description="Piwi" evidence="1">
    <location>
        <begin position="475"/>
        <end position="768"/>
    </location>
</feature>
<dbReference type="RefSeq" id="WP_012966655.1">
    <property type="nucleotide sequence ID" value="NC_013849.1"/>
</dbReference>
<reference evidence="3" key="1">
    <citation type="submission" date="2010-02" db="EMBL/GenBank/DDBJ databases">
        <title>Complete sequence of Ferroglobus placidus DSM 10642.</title>
        <authorList>
            <consortium name="US DOE Joint Genome Institute"/>
            <person name="Lucas S."/>
            <person name="Copeland A."/>
            <person name="Lapidus A."/>
            <person name="Cheng J.-F."/>
            <person name="Bruce D."/>
            <person name="Goodwin L."/>
            <person name="Pitluck S."/>
            <person name="Saunders E."/>
            <person name="Brettin T."/>
            <person name="Detter J.C."/>
            <person name="Han C."/>
            <person name="Tapia R."/>
            <person name="Larimer F."/>
            <person name="Land M."/>
            <person name="Hauser L."/>
            <person name="Kyrpides N."/>
            <person name="Ivanova N."/>
            <person name="Holmes D."/>
            <person name="Lovley D."/>
            <person name="Kyrpides N."/>
            <person name="Anderson I.J."/>
            <person name="Woyke T."/>
        </authorList>
    </citation>
    <scope>NUCLEOTIDE SEQUENCE [LARGE SCALE GENOMIC DNA]</scope>
    <source>
        <strain evidence="3">DSM 10642 / AEDII12DO</strain>
    </source>
</reference>
<dbReference type="Gene3D" id="3.30.420.10">
    <property type="entry name" value="Ribonuclease H-like superfamily/Ribonuclease H"/>
    <property type="match status" value="1"/>
</dbReference>
<name>D3S0S6_FERPA</name>
<dbReference type="AlphaFoldDB" id="D3S0S6"/>
<evidence type="ECO:0000313" key="3">
    <source>
        <dbReference type="Proteomes" id="UP000002613"/>
    </source>
</evidence>
<dbReference type="Pfam" id="PF02171">
    <property type="entry name" value="Piwi"/>
    <property type="match status" value="1"/>
</dbReference>
<dbReference type="PaxDb" id="589924-Ferp_2188"/>
<dbReference type="Proteomes" id="UP000002613">
    <property type="component" value="Chromosome"/>
</dbReference>
<dbReference type="eggNOG" id="arCOG03890">
    <property type="taxonomic scope" value="Archaea"/>
</dbReference>
<protein>
    <submittedName>
        <fullName evidence="2">Stem cell self-renewal protein Piwi domain protein</fullName>
    </submittedName>
</protein>
<dbReference type="EMBL" id="CP001899">
    <property type="protein sequence ID" value="ADC66317.1"/>
    <property type="molecule type" value="Genomic_DNA"/>
</dbReference>
<dbReference type="InterPro" id="IPR012337">
    <property type="entry name" value="RNaseH-like_sf"/>
</dbReference>
<evidence type="ECO:0000313" key="2">
    <source>
        <dbReference type="EMBL" id="ADC66317.1"/>
    </source>
</evidence>
<dbReference type="PROSITE" id="PS50822">
    <property type="entry name" value="PIWI"/>
    <property type="match status" value="1"/>
</dbReference>
<keyword evidence="3" id="KW-1185">Reference proteome</keyword>
<dbReference type="InterPro" id="IPR036397">
    <property type="entry name" value="RNaseH_sf"/>
</dbReference>
<accession>D3S0S6</accession>
<dbReference type="STRING" id="589924.Ferp_2188"/>
<evidence type="ECO:0000259" key="1">
    <source>
        <dbReference type="PROSITE" id="PS50822"/>
    </source>
</evidence>
<dbReference type="SUPFAM" id="SSF53098">
    <property type="entry name" value="Ribonuclease H-like"/>
    <property type="match status" value="1"/>
</dbReference>
<reference evidence="2 3" key="2">
    <citation type="journal article" date="2011" name="Stand. Genomic Sci.">
        <title>Complete genome sequence of Ferroglobus placidus AEDII12DO.</title>
        <authorList>
            <person name="Anderson I."/>
            <person name="Risso C."/>
            <person name="Holmes D."/>
            <person name="Lucas S."/>
            <person name="Copeland A."/>
            <person name="Lapidus A."/>
            <person name="Cheng J.F."/>
            <person name="Bruce D."/>
            <person name="Goodwin L."/>
            <person name="Pitluck S."/>
            <person name="Saunders E."/>
            <person name="Brettin T."/>
            <person name="Detter J.C."/>
            <person name="Han C."/>
            <person name="Tapia R."/>
            <person name="Larimer F."/>
            <person name="Land M."/>
            <person name="Hauser L."/>
            <person name="Woyke T."/>
            <person name="Lovley D."/>
            <person name="Kyrpides N."/>
            <person name="Ivanova N."/>
        </authorList>
    </citation>
    <scope>NUCLEOTIDE SEQUENCE [LARGE SCALE GENOMIC DNA]</scope>
    <source>
        <strain evidence="3">DSM 10642 / AEDII12DO</strain>
    </source>
</reference>
<organism evidence="2 3">
    <name type="scientific">Ferroglobus placidus (strain DSM 10642 / AEDII12DO)</name>
    <dbReference type="NCBI Taxonomy" id="589924"/>
    <lineage>
        <taxon>Archaea</taxon>
        <taxon>Methanobacteriati</taxon>
        <taxon>Methanobacteriota</taxon>
        <taxon>Archaeoglobi</taxon>
        <taxon>Archaeoglobales</taxon>
        <taxon>Archaeoglobaceae</taxon>
        <taxon>Ferroglobus</taxon>
    </lineage>
</organism>
<dbReference type="GO" id="GO:0003676">
    <property type="term" value="F:nucleic acid binding"/>
    <property type="evidence" value="ECO:0007669"/>
    <property type="project" value="InterPro"/>
</dbReference>
<gene>
    <name evidence="2" type="ordered locus">Ferp_2188</name>
</gene>
<dbReference type="HOGENOM" id="CLU_358126_0_0_2"/>
<sequence>MMLNIFEVDKNRVEVPQDVYLYKVHLKTLEQRKRDMCIAVLRNSFGYLDVNSFVIYSYKEIRDLPRRIKKYCDLEPTGKVKMNEVDENVRNALVKTFLRSKIRKDIKKLLKKFKKFQQSVGRWTVALDLERIELVEHNGEILVSFNVKLNISSMINLWDIIERDVNRLKGLCWSPENLNDNRIWFRYIPHLIIEEVEDFEESAKSFILSDVHTGEEFGGWTTEDLKKYPENEYGLSEDAIKKIGNYTQFDSTQPIIKGVTWSGKEYPFLPQHCIPAYNPMLATAEEKKRIEEIKINLKNKKDEIIRKIIEQLPYLKQPDNIEIKKVQETARLRAKFVKVEVTKGKITKTLSQPYEKPVSSTLDLFGWISRIIDGGDGIIEICIPDYIPENLSRIKEIEAFLLIENDLNENERKVGDKLLNDAIYVYNFVRSVCLRCGINIPYLNYKGNRFYFENSKEGIRDIYKRITTSLSGEIGFALIFGKRDNYEDEEGEDSFDYYNPLKSALFRNNILSQNFDVTNYVRGDGKINKNTIKYAVSNIIYNIFGKLGVKFFVLEEDVPYDYILGIDVGYGEAYTGKVAGCTTVHDSEGRLRNLIPIEKQNYPSKETARIKALLEEIEQKKKIYNIDFENKSILILRDGRINKEEINQLMEFSEERNCRITYIEIRKNIVHQFLVNSSQACYVKIGDYYILKAHNPRIGFPRAIKIARKIVIEGDAWRESSLTEDDILLIYKLTALNYSTIGRDSNLRIPAPIYYADKLVKALKKGWKFDERFLRYGILYFL</sequence>
<proteinExistence type="predicted"/>
<dbReference type="GeneID" id="8779726"/>